<name>A0A3G7THP3_9PSED</name>
<dbReference type="CDD" id="cd01830">
    <property type="entry name" value="XynE_like"/>
    <property type="match status" value="1"/>
</dbReference>
<protein>
    <submittedName>
        <fullName evidence="2">Uncharacterized protein</fullName>
    </submittedName>
</protein>
<dbReference type="InterPro" id="IPR001087">
    <property type="entry name" value="GDSL"/>
</dbReference>
<feature type="chain" id="PRO_5018293907" evidence="1">
    <location>
        <begin position="26"/>
        <end position="412"/>
    </location>
</feature>
<organism evidence="2 3">
    <name type="scientific">Pseudomonas chlororaphis</name>
    <dbReference type="NCBI Taxonomy" id="587753"/>
    <lineage>
        <taxon>Bacteria</taxon>
        <taxon>Pseudomonadati</taxon>
        <taxon>Pseudomonadota</taxon>
        <taxon>Gammaproteobacteria</taxon>
        <taxon>Pseudomonadales</taxon>
        <taxon>Pseudomonadaceae</taxon>
        <taxon>Pseudomonas</taxon>
    </lineage>
</organism>
<dbReference type="GO" id="GO:0016788">
    <property type="term" value="F:hydrolase activity, acting on ester bonds"/>
    <property type="evidence" value="ECO:0007669"/>
    <property type="project" value="InterPro"/>
</dbReference>
<dbReference type="PANTHER" id="PTHR43784">
    <property type="entry name" value="GDSL-LIKE LIPASE/ACYLHYDROLASE, PUTATIVE (AFU_ORTHOLOGUE AFUA_2G00820)-RELATED"/>
    <property type="match status" value="1"/>
</dbReference>
<dbReference type="InterPro" id="IPR036514">
    <property type="entry name" value="SGNH_hydro_sf"/>
</dbReference>
<dbReference type="RefSeq" id="WP_124319075.1">
    <property type="nucleotide sequence ID" value="NZ_CP027753.1"/>
</dbReference>
<dbReference type="EMBL" id="CP027753">
    <property type="protein sequence ID" value="AZE46510.1"/>
    <property type="molecule type" value="Genomic_DNA"/>
</dbReference>
<dbReference type="Pfam" id="PF00657">
    <property type="entry name" value="Lipase_GDSL"/>
    <property type="match status" value="1"/>
</dbReference>
<accession>A0A3G7THP3</accession>
<gene>
    <name evidence="2" type="ORF">C4K04_0815</name>
</gene>
<evidence type="ECO:0000313" key="3">
    <source>
        <dbReference type="Proteomes" id="UP000268048"/>
    </source>
</evidence>
<proteinExistence type="predicted"/>
<sequence length="412" mass="44426">MKALHSRFSLPLIVTALFAAGPALAQDNWLTTWMASPQPTWGNELPLPTRIPETLADNTVQQKLRVSVGGSQVRVVVSNEYGQQPLLIGAARVAAVEKGESVRAGSGHILTFGGKEQVSIAPGETRTSDPVALAVPALGELRVSLYLPQPTPLTTFHWDGKQTAFIAAGNHVDAQQLAGERQVEARLFLSDILVDAAPDSRALVVLGDSITDGNGSTLDSNRRWPDFLAQRLAAENIAVLNGGISGARLLEDGMGASARARFERDVLSKPGVKSVVVMLGINDISWPGTAFAPNASLPALDELIAGYRQLIDLAHRHNLRIIGTTLLPFEGALEGSIIEHYHSPQKEQLRQALNQWIRSSRAFDAVIDFDQVTRDPRYPARLLPQIDSGDHLHPGDAGNRAMAEGVDLEVLF</sequence>
<feature type="signal peptide" evidence="1">
    <location>
        <begin position="1"/>
        <end position="25"/>
    </location>
</feature>
<keyword evidence="1" id="KW-0732">Signal</keyword>
<dbReference type="Gene3D" id="3.40.50.1110">
    <property type="entry name" value="SGNH hydrolase"/>
    <property type="match status" value="1"/>
</dbReference>
<dbReference type="PANTHER" id="PTHR43784:SF2">
    <property type="entry name" value="GDSL-LIKE LIPASE_ACYLHYDROLASE, PUTATIVE (AFU_ORTHOLOGUE AFUA_2G00820)-RELATED"/>
    <property type="match status" value="1"/>
</dbReference>
<reference evidence="2 3" key="1">
    <citation type="submission" date="2018-03" db="EMBL/GenBank/DDBJ databases">
        <title>Diversity of phytobeneficial traits revealed by whole-genome analysis of worldwide-isolated phenazine-producing Pseudomonas spp.</title>
        <authorList>
            <person name="Biessy A."/>
            <person name="Novinscak A."/>
            <person name="Blom J."/>
            <person name="Leger G."/>
            <person name="Thomashow L.S."/>
            <person name="Cazorla F.M."/>
            <person name="Josic D."/>
            <person name="Filion M."/>
        </authorList>
    </citation>
    <scope>NUCLEOTIDE SEQUENCE [LARGE SCALE GENOMIC DNA]</scope>
    <source>
        <strain evidence="2 3">B25</strain>
    </source>
</reference>
<dbReference type="Proteomes" id="UP000268048">
    <property type="component" value="Chromosome"/>
</dbReference>
<evidence type="ECO:0000256" key="1">
    <source>
        <dbReference type="SAM" id="SignalP"/>
    </source>
</evidence>
<dbReference type="InterPro" id="IPR053140">
    <property type="entry name" value="GDSL_Rv0518-like"/>
</dbReference>
<evidence type="ECO:0000313" key="2">
    <source>
        <dbReference type="EMBL" id="AZE46510.1"/>
    </source>
</evidence>
<dbReference type="AlphaFoldDB" id="A0A3G7THP3"/>
<dbReference type="SUPFAM" id="SSF52266">
    <property type="entry name" value="SGNH hydrolase"/>
    <property type="match status" value="1"/>
</dbReference>